<evidence type="ECO:0000256" key="1">
    <source>
        <dbReference type="SAM" id="MobiDB-lite"/>
    </source>
</evidence>
<feature type="compositionally biased region" description="Pro residues" evidence="1">
    <location>
        <begin position="31"/>
        <end position="41"/>
    </location>
</feature>
<feature type="region of interest" description="Disordered" evidence="1">
    <location>
        <begin position="1"/>
        <end position="91"/>
    </location>
</feature>
<feature type="compositionally biased region" description="Low complexity" evidence="1">
    <location>
        <begin position="1"/>
        <end position="30"/>
    </location>
</feature>
<dbReference type="Proteomes" id="UP000729402">
    <property type="component" value="Unassembled WGS sequence"/>
</dbReference>
<name>A0A8J5SA69_ZIZPA</name>
<reference evidence="2" key="2">
    <citation type="submission" date="2021-02" db="EMBL/GenBank/DDBJ databases">
        <authorList>
            <person name="Kimball J.A."/>
            <person name="Haas M.W."/>
            <person name="Macchietto M."/>
            <person name="Kono T."/>
            <person name="Duquette J."/>
            <person name="Shao M."/>
        </authorList>
    </citation>
    <scope>NUCLEOTIDE SEQUENCE</scope>
    <source>
        <tissue evidence="2">Fresh leaf tissue</tissue>
    </source>
</reference>
<comment type="caution">
    <text evidence="2">The sequence shown here is derived from an EMBL/GenBank/DDBJ whole genome shotgun (WGS) entry which is preliminary data.</text>
</comment>
<reference evidence="2" key="1">
    <citation type="journal article" date="2021" name="bioRxiv">
        <title>Whole Genome Assembly and Annotation of Northern Wild Rice, Zizania palustris L., Supports a Whole Genome Duplication in the Zizania Genus.</title>
        <authorList>
            <person name="Haas M."/>
            <person name="Kono T."/>
            <person name="Macchietto M."/>
            <person name="Millas R."/>
            <person name="McGilp L."/>
            <person name="Shao M."/>
            <person name="Duquette J."/>
            <person name="Hirsch C.N."/>
            <person name="Kimball J."/>
        </authorList>
    </citation>
    <scope>NUCLEOTIDE SEQUENCE</scope>
    <source>
        <tissue evidence="2">Fresh leaf tissue</tissue>
    </source>
</reference>
<proteinExistence type="predicted"/>
<sequence>MPTPTASSTGSSPLCSAGASSIHPSAAAPPEATPIAPPPVTAPHAPWRASATPSSALQRAPDAPPGSGVQATSGHAPRCPSGADGGVAKRA</sequence>
<gene>
    <name evidence="2" type="ORF">GUJ93_ZPchr0003g17196</name>
</gene>
<evidence type="ECO:0000313" key="3">
    <source>
        <dbReference type="Proteomes" id="UP000729402"/>
    </source>
</evidence>
<organism evidence="2 3">
    <name type="scientific">Zizania palustris</name>
    <name type="common">Northern wild rice</name>
    <dbReference type="NCBI Taxonomy" id="103762"/>
    <lineage>
        <taxon>Eukaryota</taxon>
        <taxon>Viridiplantae</taxon>
        <taxon>Streptophyta</taxon>
        <taxon>Embryophyta</taxon>
        <taxon>Tracheophyta</taxon>
        <taxon>Spermatophyta</taxon>
        <taxon>Magnoliopsida</taxon>
        <taxon>Liliopsida</taxon>
        <taxon>Poales</taxon>
        <taxon>Poaceae</taxon>
        <taxon>BOP clade</taxon>
        <taxon>Oryzoideae</taxon>
        <taxon>Oryzeae</taxon>
        <taxon>Zizaniinae</taxon>
        <taxon>Zizania</taxon>
    </lineage>
</organism>
<keyword evidence="3" id="KW-1185">Reference proteome</keyword>
<protein>
    <submittedName>
        <fullName evidence="2">Uncharacterized protein</fullName>
    </submittedName>
</protein>
<accession>A0A8J5SA69</accession>
<dbReference type="AlphaFoldDB" id="A0A8J5SA69"/>
<evidence type="ECO:0000313" key="2">
    <source>
        <dbReference type="EMBL" id="KAG8061523.1"/>
    </source>
</evidence>
<dbReference type="EMBL" id="JAAALK010000286">
    <property type="protein sequence ID" value="KAG8061523.1"/>
    <property type="molecule type" value="Genomic_DNA"/>
</dbReference>